<keyword evidence="5" id="KW-0249">Electron transport</keyword>
<evidence type="ECO:0000256" key="3">
    <source>
        <dbReference type="ARBA" id="ARBA00022714"/>
    </source>
</evidence>
<evidence type="ECO:0000256" key="6">
    <source>
        <dbReference type="ARBA" id="ARBA00023004"/>
    </source>
</evidence>
<dbReference type="Proteomes" id="UP000055702">
    <property type="component" value="Unassembled WGS sequence"/>
</dbReference>
<evidence type="ECO:0000256" key="8">
    <source>
        <dbReference type="ARBA" id="ARBA00023075"/>
    </source>
</evidence>
<evidence type="ECO:0000256" key="1">
    <source>
        <dbReference type="ARBA" id="ARBA00007874"/>
    </source>
</evidence>
<sequence length="109" mass="11612">MLSMFTAKPVSLTINDEIVIAQTSVKHSILTAALAANIAFPHHCRVGSCGACRCKLIAGEVKQLTDSAYVLSAEAIAQGMILACQSLPKTDVNIHVNLRQRPLADEPQA</sequence>
<dbReference type="PROSITE" id="PS00197">
    <property type="entry name" value="2FE2S_FER_1"/>
    <property type="match status" value="1"/>
</dbReference>
<dbReference type="InterPro" id="IPR036010">
    <property type="entry name" value="2Fe-2S_ferredoxin-like_sf"/>
</dbReference>
<evidence type="ECO:0000313" key="11">
    <source>
        <dbReference type="EMBL" id="KVW99863.1"/>
    </source>
</evidence>
<evidence type="ECO:0000313" key="12">
    <source>
        <dbReference type="Proteomes" id="UP000055702"/>
    </source>
</evidence>
<dbReference type="InterPro" id="IPR001041">
    <property type="entry name" value="2Fe-2S_ferredoxin-type"/>
</dbReference>
<dbReference type="CDD" id="cd00207">
    <property type="entry name" value="fer2"/>
    <property type="match status" value="1"/>
</dbReference>
<dbReference type="PANTHER" id="PTHR43112">
    <property type="entry name" value="FERREDOXIN"/>
    <property type="match status" value="1"/>
</dbReference>
<evidence type="ECO:0000259" key="10">
    <source>
        <dbReference type="PROSITE" id="PS51085"/>
    </source>
</evidence>
<dbReference type="EMBL" id="LRDC01000090">
    <property type="protein sequence ID" value="KVW99863.1"/>
    <property type="molecule type" value="Genomic_DNA"/>
</dbReference>
<dbReference type="GO" id="GO:0051537">
    <property type="term" value="F:2 iron, 2 sulfur cluster binding"/>
    <property type="evidence" value="ECO:0007669"/>
    <property type="project" value="UniProtKB-KW"/>
</dbReference>
<keyword evidence="2" id="KW-0813">Transport</keyword>
<keyword evidence="7" id="KW-0411">Iron-sulfur</keyword>
<name>A0A106BWE1_SHEFR</name>
<evidence type="ECO:0000256" key="5">
    <source>
        <dbReference type="ARBA" id="ARBA00022982"/>
    </source>
</evidence>
<dbReference type="PROSITE" id="PS51085">
    <property type="entry name" value="2FE2S_FER_2"/>
    <property type="match status" value="1"/>
</dbReference>
<dbReference type="RefSeq" id="WP_059748043.1">
    <property type="nucleotide sequence ID" value="NZ_JBOZPT010000004.1"/>
</dbReference>
<comment type="cofactor">
    <cofactor evidence="9">
        <name>[2Fe-2S] cluster</name>
        <dbReference type="ChEBI" id="CHEBI:190135"/>
    </cofactor>
</comment>
<comment type="similarity">
    <text evidence="1">Belongs to the 2Fe2S plant-type ferredoxin family.</text>
</comment>
<accession>A0A106BWE1</accession>
<evidence type="ECO:0000256" key="7">
    <source>
        <dbReference type="ARBA" id="ARBA00023014"/>
    </source>
</evidence>
<dbReference type="Gene3D" id="3.10.20.30">
    <property type="match status" value="1"/>
</dbReference>
<gene>
    <name evidence="11" type="ORF">AWJ07_11210</name>
</gene>
<keyword evidence="8" id="KW-0830">Ubiquinone</keyword>
<dbReference type="InterPro" id="IPR006058">
    <property type="entry name" value="2Fe2S_fd_BS"/>
</dbReference>
<feature type="domain" description="2Fe-2S ferredoxin-type" evidence="10">
    <location>
        <begin position="8"/>
        <end position="100"/>
    </location>
</feature>
<dbReference type="AlphaFoldDB" id="A0A106BWE1"/>
<dbReference type="Pfam" id="PF00111">
    <property type="entry name" value="Fer2"/>
    <property type="match status" value="1"/>
</dbReference>
<reference evidence="11 12" key="1">
    <citation type="submission" date="2016-01" db="EMBL/GenBank/DDBJ databases">
        <title>Draft genome of the antarctic isolate Shewanella frigidimarina Ag06-30.</title>
        <authorList>
            <person name="Parmeciano Di Noto G."/>
            <person name="Vazquez S."/>
            <person name="Mac Cormack W."/>
            <person name="Iriarte A."/>
            <person name="Quiroga C."/>
        </authorList>
    </citation>
    <scope>NUCLEOTIDE SEQUENCE [LARGE SCALE GENOMIC DNA]</scope>
    <source>
        <strain evidence="11 12">Ag06-30</strain>
    </source>
</reference>
<keyword evidence="4" id="KW-0479">Metal-binding</keyword>
<dbReference type="InterPro" id="IPR012675">
    <property type="entry name" value="Beta-grasp_dom_sf"/>
</dbReference>
<keyword evidence="3" id="KW-0001">2Fe-2S</keyword>
<dbReference type="PANTHER" id="PTHR43112:SF3">
    <property type="entry name" value="FERREDOXIN-2, CHLOROPLASTIC"/>
    <property type="match status" value="1"/>
</dbReference>
<protein>
    <recommendedName>
        <fullName evidence="10">2Fe-2S ferredoxin-type domain-containing protein</fullName>
    </recommendedName>
</protein>
<comment type="caution">
    <text evidence="11">The sequence shown here is derived from an EMBL/GenBank/DDBJ whole genome shotgun (WGS) entry which is preliminary data.</text>
</comment>
<evidence type="ECO:0000256" key="2">
    <source>
        <dbReference type="ARBA" id="ARBA00022448"/>
    </source>
</evidence>
<proteinExistence type="inferred from homology"/>
<keyword evidence="6" id="KW-0408">Iron</keyword>
<dbReference type="SUPFAM" id="SSF54292">
    <property type="entry name" value="2Fe-2S ferredoxin-like"/>
    <property type="match status" value="1"/>
</dbReference>
<dbReference type="GO" id="GO:0046872">
    <property type="term" value="F:metal ion binding"/>
    <property type="evidence" value="ECO:0007669"/>
    <property type="project" value="UniProtKB-KW"/>
</dbReference>
<organism evidence="11">
    <name type="scientific">Shewanella frigidimarina</name>
    <dbReference type="NCBI Taxonomy" id="56812"/>
    <lineage>
        <taxon>Bacteria</taxon>
        <taxon>Pseudomonadati</taxon>
        <taxon>Pseudomonadota</taxon>
        <taxon>Gammaproteobacteria</taxon>
        <taxon>Alteromonadales</taxon>
        <taxon>Shewanellaceae</taxon>
        <taxon>Shewanella</taxon>
    </lineage>
</organism>
<evidence type="ECO:0000256" key="9">
    <source>
        <dbReference type="ARBA" id="ARBA00034078"/>
    </source>
</evidence>
<evidence type="ECO:0000256" key="4">
    <source>
        <dbReference type="ARBA" id="ARBA00022723"/>
    </source>
</evidence>